<sequence>MGREVRRVPADWKHPKYFTAGIHGIEERYKPLSPGQYYQSHVDDWDNGLTKWKSGFRPAHCTDPADKDMCYEQWNGQRPHRDDYMPNWPASERTHYMMYEDTSEGTPISPAFATPEDLARWLADTGASSFAGEPASYEGWLRVANGGFAPSAISIDGGPLVSGVEAFPSSAPRTA</sequence>
<gene>
    <name evidence="1" type="ORF">UFOVP935_25</name>
</gene>
<proteinExistence type="predicted"/>
<evidence type="ECO:0000313" key="1">
    <source>
        <dbReference type="EMBL" id="CAB4172471.1"/>
    </source>
</evidence>
<accession>A0A6J5PT04</accession>
<protein>
    <submittedName>
        <fullName evidence="1">Uncharacterized protein</fullName>
    </submittedName>
</protein>
<dbReference type="EMBL" id="LR796885">
    <property type="protein sequence ID" value="CAB4172471.1"/>
    <property type="molecule type" value="Genomic_DNA"/>
</dbReference>
<reference evidence="1" key="1">
    <citation type="submission" date="2020-05" db="EMBL/GenBank/DDBJ databases">
        <authorList>
            <person name="Chiriac C."/>
            <person name="Salcher M."/>
            <person name="Ghai R."/>
            <person name="Kavagutti S V."/>
        </authorList>
    </citation>
    <scope>NUCLEOTIDE SEQUENCE</scope>
</reference>
<name>A0A6J5PT04_9CAUD</name>
<organism evidence="1">
    <name type="scientific">uncultured Caudovirales phage</name>
    <dbReference type="NCBI Taxonomy" id="2100421"/>
    <lineage>
        <taxon>Viruses</taxon>
        <taxon>Duplodnaviria</taxon>
        <taxon>Heunggongvirae</taxon>
        <taxon>Uroviricota</taxon>
        <taxon>Caudoviricetes</taxon>
        <taxon>Peduoviridae</taxon>
        <taxon>Maltschvirus</taxon>
        <taxon>Maltschvirus maltsch</taxon>
    </lineage>
</organism>